<comment type="similarity">
    <text evidence="1">Belongs to the peptidase S1 family.</text>
</comment>
<protein>
    <recommendedName>
        <fullName evidence="7">Serine protease</fullName>
        <ecNumber evidence="7">3.4.21.-</ecNumber>
    </recommendedName>
</protein>
<proteinExistence type="inferred from homology"/>
<evidence type="ECO:0000256" key="2">
    <source>
        <dbReference type="ARBA" id="ARBA00008764"/>
    </source>
</evidence>
<dbReference type="InterPro" id="IPR050966">
    <property type="entry name" value="Glutamyl_endopeptidase"/>
</dbReference>
<dbReference type="AlphaFoldDB" id="A0AAV9X6Y9"/>
<dbReference type="InterPro" id="IPR001254">
    <property type="entry name" value="Trypsin_dom"/>
</dbReference>
<dbReference type="InterPro" id="IPR018114">
    <property type="entry name" value="TRYPSIN_HIS"/>
</dbReference>
<dbReference type="PROSITE" id="PS00673">
    <property type="entry name" value="V8_SER"/>
    <property type="match status" value="1"/>
</dbReference>
<gene>
    <name evidence="9" type="ORF">TWF694_011603</name>
</gene>
<evidence type="ECO:0000256" key="3">
    <source>
        <dbReference type="ARBA" id="ARBA00022670"/>
    </source>
</evidence>
<dbReference type="PANTHER" id="PTHR15462">
    <property type="entry name" value="SERINE PROTEASE"/>
    <property type="match status" value="1"/>
</dbReference>
<dbReference type="PANTHER" id="PTHR15462:SF8">
    <property type="entry name" value="SERINE PROTEASE"/>
    <property type="match status" value="1"/>
</dbReference>
<evidence type="ECO:0000313" key="9">
    <source>
        <dbReference type="EMBL" id="KAK6537416.1"/>
    </source>
</evidence>
<dbReference type="Pfam" id="PF00089">
    <property type="entry name" value="Trypsin"/>
    <property type="match status" value="1"/>
</dbReference>
<evidence type="ECO:0000256" key="7">
    <source>
        <dbReference type="RuleBase" id="RU004296"/>
    </source>
</evidence>
<dbReference type="Proteomes" id="UP001365542">
    <property type="component" value="Unassembled WGS sequence"/>
</dbReference>
<dbReference type="SUPFAM" id="SSF50494">
    <property type="entry name" value="Trypsin-like serine proteases"/>
    <property type="match status" value="1"/>
</dbReference>
<keyword evidence="5 7" id="KW-0378">Hydrolase</keyword>
<keyword evidence="10" id="KW-1185">Reference proteome</keyword>
<dbReference type="InterPro" id="IPR000126">
    <property type="entry name" value="V8_ser_AS"/>
</dbReference>
<accession>A0AAV9X6Y9</accession>
<evidence type="ECO:0000259" key="8">
    <source>
        <dbReference type="Pfam" id="PF00089"/>
    </source>
</evidence>
<evidence type="ECO:0000256" key="5">
    <source>
        <dbReference type="ARBA" id="ARBA00022801"/>
    </source>
</evidence>
<evidence type="ECO:0000256" key="6">
    <source>
        <dbReference type="ARBA" id="ARBA00022825"/>
    </source>
</evidence>
<comment type="caution">
    <text evidence="9">The sequence shown here is derived from an EMBL/GenBank/DDBJ whole genome shotgun (WGS) entry which is preliminary data.</text>
</comment>
<dbReference type="Gene3D" id="2.40.10.10">
    <property type="entry name" value="Trypsin-like serine proteases"/>
    <property type="match status" value="2"/>
</dbReference>
<dbReference type="InterPro" id="IPR043504">
    <property type="entry name" value="Peptidase_S1_PA_chymotrypsin"/>
</dbReference>
<organism evidence="9 10">
    <name type="scientific">Orbilia ellipsospora</name>
    <dbReference type="NCBI Taxonomy" id="2528407"/>
    <lineage>
        <taxon>Eukaryota</taxon>
        <taxon>Fungi</taxon>
        <taxon>Dikarya</taxon>
        <taxon>Ascomycota</taxon>
        <taxon>Pezizomycotina</taxon>
        <taxon>Orbiliomycetes</taxon>
        <taxon>Orbiliales</taxon>
        <taxon>Orbiliaceae</taxon>
        <taxon>Orbilia</taxon>
    </lineage>
</organism>
<dbReference type="PROSITE" id="PS00134">
    <property type="entry name" value="TRYPSIN_HIS"/>
    <property type="match status" value="1"/>
</dbReference>
<comment type="similarity">
    <text evidence="2 7">Belongs to the peptidase S1B family.</text>
</comment>
<dbReference type="PRINTS" id="PR00839">
    <property type="entry name" value="V8PROTEASE"/>
</dbReference>
<dbReference type="InterPro" id="IPR008256">
    <property type="entry name" value="Peptidase_S1B"/>
</dbReference>
<dbReference type="EC" id="3.4.21.-" evidence="7"/>
<keyword evidence="4" id="KW-0732">Signal</keyword>
<evidence type="ECO:0000256" key="4">
    <source>
        <dbReference type="ARBA" id="ARBA00022729"/>
    </source>
</evidence>
<keyword evidence="6 7" id="KW-0720">Serine protease</keyword>
<evidence type="ECO:0000313" key="10">
    <source>
        <dbReference type="Proteomes" id="UP001365542"/>
    </source>
</evidence>
<dbReference type="GO" id="GO:0004252">
    <property type="term" value="F:serine-type endopeptidase activity"/>
    <property type="evidence" value="ECO:0007669"/>
    <property type="project" value="InterPro"/>
</dbReference>
<dbReference type="EMBL" id="JAVHJO010000009">
    <property type="protein sequence ID" value="KAK6537416.1"/>
    <property type="molecule type" value="Genomic_DNA"/>
</dbReference>
<reference evidence="9 10" key="1">
    <citation type="submission" date="2019-10" db="EMBL/GenBank/DDBJ databases">
        <authorList>
            <person name="Palmer J.M."/>
        </authorList>
    </citation>
    <scope>NUCLEOTIDE SEQUENCE [LARGE SCALE GENOMIC DNA]</scope>
    <source>
        <strain evidence="9 10">TWF694</strain>
    </source>
</reference>
<keyword evidence="3 7" id="KW-0645">Protease</keyword>
<sequence>MSGNFIHNEDVLVKDSIISDSFAPQSGSAKFSQPNGGTNGSASVTTTETTPVYYWYFDSPSTESTIPAYSQNMPSVHSDGANSVESVVNSVDGRVQVNTNDYQVADGQFRAIVKLFLLYDGQTSSGVTEDEATWAIATGWLIAGDLVVTAGHCAYDYSHNLGRLIKVKAYVGYNGKDSIGTDAVEFRYGSAIATTEGWINTDGGNEPRDVSMIKLESPFTTVKSYCKWKQTPISENAADLGVVGYPGDIVNDKGERGATMYKMFRQTNYDLNSSKLHMLQYQIDTYGGNSGSPVFCDRNSLLVIGVHVLGGYAFNSASVITGPYGNRLLAMRNVTKDLDGTYPKDATQPDKAKRPWLWMSRAITTESAANDPVYIGLKATIAKARSVHADIPSTILDSDKPISFGSDAGAQMGILASAAIATAGRLAADSVNGSNAEALASTRPYDGVLGRAILAETALQCFFELSASSQETFTEFLGPVVASLTPFCMKVAPKLLKGILEPSMRLLLSNMNVKLDDNNKRDTRADAAETDTGFGRKLTDNETVFMNGLLSKVDHSAVESFYSTFTTIGDVIGSAFKKAGPVLLDVAKFGLPLLLETDTGASQPQTNLDPLAHRAILAEACLQAYIAMPETDKRKSGLYSKIVNKLKNLGPKLVKASPFMVKFVAPIVADILREADVKKKQEFLDFTWGGGSKS</sequence>
<evidence type="ECO:0000256" key="1">
    <source>
        <dbReference type="ARBA" id="ARBA00007664"/>
    </source>
</evidence>
<dbReference type="GO" id="GO:0006508">
    <property type="term" value="P:proteolysis"/>
    <property type="evidence" value="ECO:0007669"/>
    <property type="project" value="UniProtKB-KW"/>
</dbReference>
<dbReference type="InterPro" id="IPR009003">
    <property type="entry name" value="Peptidase_S1_PA"/>
</dbReference>
<feature type="domain" description="Peptidase S1" evidence="8">
    <location>
        <begin position="136"/>
        <end position="313"/>
    </location>
</feature>
<name>A0AAV9X6Y9_9PEZI</name>